<evidence type="ECO:0000259" key="1">
    <source>
        <dbReference type="PROSITE" id="PS51094"/>
    </source>
</evidence>
<gene>
    <name evidence="2" type="ORF">C5L30_001046</name>
</gene>
<dbReference type="PANTHER" id="PTHR47738:SF1">
    <property type="entry name" value="NITROGEN REGULATORY PROTEIN"/>
    <property type="match status" value="1"/>
</dbReference>
<dbReference type="AlphaFoldDB" id="A0A4R5NEX7"/>
<dbReference type="EMBL" id="PUFN01000017">
    <property type="protein sequence ID" value="TDG72235.1"/>
    <property type="molecule type" value="Genomic_DNA"/>
</dbReference>
<reference evidence="2 3" key="1">
    <citation type="journal article" date="2019" name="Appl. Microbiol. Biotechnol.">
        <title>Uncovering carbohydrate metabolism through a genotype-phenotype association study of 56 lactic acid bacteria genomes.</title>
        <authorList>
            <person name="Buron-Moles G."/>
            <person name="Chailyan A."/>
            <person name="Dolejs I."/>
            <person name="Forster J."/>
            <person name="Miks M.H."/>
        </authorList>
    </citation>
    <scope>NUCLEOTIDE SEQUENCE [LARGE SCALE GENOMIC DNA]</scope>
    <source>
        <strain evidence="2 3">ATCC 29644</strain>
    </source>
</reference>
<dbReference type="InterPro" id="IPR051541">
    <property type="entry name" value="PTS_SugarTrans_NitroReg"/>
</dbReference>
<dbReference type="Proteomes" id="UP000295257">
    <property type="component" value="Unassembled WGS sequence"/>
</dbReference>
<protein>
    <recommendedName>
        <fullName evidence="1">PTS EIIA type-2 domain-containing protein</fullName>
    </recommendedName>
</protein>
<dbReference type="OrthoDB" id="2321505at2"/>
<dbReference type="PROSITE" id="PS51094">
    <property type="entry name" value="PTS_EIIA_TYPE_2"/>
    <property type="match status" value="1"/>
</dbReference>
<dbReference type="InterPro" id="IPR002178">
    <property type="entry name" value="PTS_EIIA_type-2_dom"/>
</dbReference>
<keyword evidence="3" id="KW-1185">Reference proteome</keyword>
<dbReference type="PANTHER" id="PTHR47738">
    <property type="entry name" value="PTS SYSTEM FRUCTOSE-LIKE EIIA COMPONENT-RELATED"/>
    <property type="match status" value="1"/>
</dbReference>
<dbReference type="Gene3D" id="3.40.930.10">
    <property type="entry name" value="Mannitol-specific EII, Chain A"/>
    <property type="match status" value="1"/>
</dbReference>
<dbReference type="InterPro" id="IPR016152">
    <property type="entry name" value="PTrfase/Anion_transptr"/>
</dbReference>
<dbReference type="Pfam" id="PF00359">
    <property type="entry name" value="PTS_EIIA_2"/>
    <property type="match status" value="1"/>
</dbReference>
<evidence type="ECO:0000313" key="2">
    <source>
        <dbReference type="EMBL" id="TDG72235.1"/>
    </source>
</evidence>
<evidence type="ECO:0000313" key="3">
    <source>
        <dbReference type="Proteomes" id="UP000295257"/>
    </source>
</evidence>
<dbReference type="RefSeq" id="WP_010019963.1">
    <property type="nucleotide sequence ID" value="NZ_PUFN01000017.1"/>
</dbReference>
<proteinExistence type="predicted"/>
<name>A0A4R5NEX7_9LACO</name>
<dbReference type="SUPFAM" id="SSF55804">
    <property type="entry name" value="Phoshotransferase/anion transport protein"/>
    <property type="match status" value="1"/>
</dbReference>
<dbReference type="GO" id="GO:0030295">
    <property type="term" value="F:protein kinase activator activity"/>
    <property type="evidence" value="ECO:0007669"/>
    <property type="project" value="TreeGrafter"/>
</dbReference>
<feature type="domain" description="PTS EIIA type-2" evidence="1">
    <location>
        <begin position="48"/>
        <end position="191"/>
    </location>
</feature>
<dbReference type="CDD" id="cd00211">
    <property type="entry name" value="PTS_IIA_fru"/>
    <property type="match status" value="1"/>
</dbReference>
<organism evidence="2 3">
    <name type="scientific">Companilactobacillus farciminis</name>
    <dbReference type="NCBI Taxonomy" id="1612"/>
    <lineage>
        <taxon>Bacteria</taxon>
        <taxon>Bacillati</taxon>
        <taxon>Bacillota</taxon>
        <taxon>Bacilli</taxon>
        <taxon>Lactobacillales</taxon>
        <taxon>Lactobacillaceae</taxon>
        <taxon>Companilactobacillus</taxon>
    </lineage>
</organism>
<sequence length="191" mass="21581">MAFWKKFGDFLTGKSAKDDKPKKTIVVVARDSNVPNQKRVDQMMDLSAILSEDSIALDVEADSKEKVLKYLANFAKKNDENVDVEAVYGKLLIRENEASTVLGEGIVMPHVQDESLTSLKMFVLKLHQPIIWDDQESTDVVLGLLGPDPEKDYENIPYMSTIARLLLRKDFIVTLKSASTKEKIFKLFKNS</sequence>
<comment type="caution">
    <text evidence="2">The sequence shown here is derived from an EMBL/GenBank/DDBJ whole genome shotgun (WGS) entry which is preliminary data.</text>
</comment>
<accession>A0A4R5NEX7</accession>
<dbReference type="STRING" id="1612.ABB44_10560"/>